<proteinExistence type="predicted"/>
<feature type="region of interest" description="Disordered" evidence="1">
    <location>
        <begin position="140"/>
        <end position="165"/>
    </location>
</feature>
<gene>
    <name evidence="2" type="ORF">K444DRAFT_623160</name>
</gene>
<accession>A0A2J6TV65</accession>
<dbReference type="EMBL" id="KZ613740">
    <property type="protein sequence ID" value="PMD66910.1"/>
    <property type="molecule type" value="Genomic_DNA"/>
</dbReference>
<dbReference type="OrthoDB" id="3516428at2759"/>
<organism evidence="2 3">
    <name type="scientific">Hyaloscypha bicolor E</name>
    <dbReference type="NCBI Taxonomy" id="1095630"/>
    <lineage>
        <taxon>Eukaryota</taxon>
        <taxon>Fungi</taxon>
        <taxon>Dikarya</taxon>
        <taxon>Ascomycota</taxon>
        <taxon>Pezizomycotina</taxon>
        <taxon>Leotiomycetes</taxon>
        <taxon>Helotiales</taxon>
        <taxon>Hyaloscyphaceae</taxon>
        <taxon>Hyaloscypha</taxon>
        <taxon>Hyaloscypha bicolor</taxon>
    </lineage>
</organism>
<dbReference type="AlphaFoldDB" id="A0A2J6TV65"/>
<evidence type="ECO:0000256" key="1">
    <source>
        <dbReference type="SAM" id="MobiDB-lite"/>
    </source>
</evidence>
<reference evidence="2 3" key="1">
    <citation type="submission" date="2016-04" db="EMBL/GenBank/DDBJ databases">
        <title>A degradative enzymes factory behind the ericoid mycorrhizal symbiosis.</title>
        <authorList>
            <consortium name="DOE Joint Genome Institute"/>
            <person name="Martino E."/>
            <person name="Morin E."/>
            <person name="Grelet G."/>
            <person name="Kuo A."/>
            <person name="Kohler A."/>
            <person name="Daghino S."/>
            <person name="Barry K."/>
            <person name="Choi C."/>
            <person name="Cichocki N."/>
            <person name="Clum A."/>
            <person name="Copeland A."/>
            <person name="Hainaut M."/>
            <person name="Haridas S."/>
            <person name="Labutti K."/>
            <person name="Lindquist E."/>
            <person name="Lipzen A."/>
            <person name="Khouja H.-R."/>
            <person name="Murat C."/>
            <person name="Ohm R."/>
            <person name="Olson A."/>
            <person name="Spatafora J."/>
            <person name="Veneault-Fourrey C."/>
            <person name="Henrissat B."/>
            <person name="Grigoriev I."/>
            <person name="Martin F."/>
            <person name="Perotto S."/>
        </authorList>
    </citation>
    <scope>NUCLEOTIDE SEQUENCE [LARGE SCALE GENOMIC DNA]</scope>
    <source>
        <strain evidence="2 3">E</strain>
    </source>
</reference>
<sequence length="232" mass="25552">MRSTSPSFAAICNLRCSSKPNTARPRSGTHRRNLPLYCPRRLNEFGNTLTIPAPLSTVLNTSNRNYQAILTTEPLDTANIVDVPTDLSTPFDYLTNSDTDAGQHRPVQRPSVGIVLQGYRMPQVLERLVLHLYETAGTPRECTDTHTGGTSRAGEGVESQDGLGEKRTEGAQACSGTEWYCVEQRVGCGGIEFSDEICYRLVREIVTFGNSGIEGGNAFMRAKDYSWTIGRR</sequence>
<dbReference type="InParanoid" id="A0A2J6TV65"/>
<evidence type="ECO:0000313" key="3">
    <source>
        <dbReference type="Proteomes" id="UP000235371"/>
    </source>
</evidence>
<keyword evidence="3" id="KW-1185">Reference proteome</keyword>
<dbReference type="RefSeq" id="XP_024743814.1">
    <property type="nucleotide sequence ID" value="XM_024882246.1"/>
</dbReference>
<dbReference type="GeneID" id="36590323"/>
<dbReference type="Proteomes" id="UP000235371">
    <property type="component" value="Unassembled WGS sequence"/>
</dbReference>
<evidence type="ECO:0000313" key="2">
    <source>
        <dbReference type="EMBL" id="PMD66910.1"/>
    </source>
</evidence>
<name>A0A2J6TV65_9HELO</name>
<protein>
    <submittedName>
        <fullName evidence="2">Uncharacterized protein</fullName>
    </submittedName>
</protein>